<dbReference type="InterPro" id="IPR001296">
    <property type="entry name" value="Glyco_trans_1"/>
</dbReference>
<keyword evidence="3" id="KW-0808">Transferase</keyword>
<dbReference type="Pfam" id="PF13439">
    <property type="entry name" value="Glyco_transf_4"/>
    <property type="match status" value="1"/>
</dbReference>
<feature type="domain" description="Glycosyl transferase family 1" evidence="1">
    <location>
        <begin position="192"/>
        <end position="346"/>
    </location>
</feature>
<reference evidence="3 4" key="1">
    <citation type="submission" date="2020-02" db="EMBL/GenBank/DDBJ databases">
        <authorList>
            <person name="Criscuolo A."/>
        </authorList>
    </citation>
    <scope>NUCLEOTIDE SEQUENCE [LARGE SCALE GENOMIC DNA]</scope>
    <source>
        <strain evidence="3">CECT7796</strain>
    </source>
</reference>
<dbReference type="EMBL" id="CADCST010000125">
    <property type="protein sequence ID" value="CAA9202055.1"/>
    <property type="molecule type" value="Genomic_DNA"/>
</dbReference>
<keyword evidence="4" id="KW-1185">Reference proteome</keyword>
<proteinExistence type="predicted"/>
<comment type="caution">
    <text evidence="3">The sequence shown here is derived from an EMBL/GenBank/DDBJ whole genome shotgun (WGS) entry which is preliminary data.</text>
</comment>
<keyword evidence="3" id="KW-0328">Glycosyltransferase</keyword>
<dbReference type="PANTHER" id="PTHR45947:SF3">
    <property type="entry name" value="SULFOQUINOVOSYL TRANSFERASE SQD2"/>
    <property type="match status" value="1"/>
</dbReference>
<dbReference type="Proteomes" id="UP000474567">
    <property type="component" value="Unassembled WGS sequence"/>
</dbReference>
<organism evidence="3 4">
    <name type="scientific">Flavobacterium collinsii</name>
    <dbReference type="NCBI Taxonomy" id="1114861"/>
    <lineage>
        <taxon>Bacteria</taxon>
        <taxon>Pseudomonadati</taxon>
        <taxon>Bacteroidota</taxon>
        <taxon>Flavobacteriia</taxon>
        <taxon>Flavobacteriales</taxon>
        <taxon>Flavobacteriaceae</taxon>
        <taxon>Flavobacterium</taxon>
    </lineage>
</organism>
<evidence type="ECO:0000313" key="3">
    <source>
        <dbReference type="EMBL" id="CAA9202055.1"/>
    </source>
</evidence>
<evidence type="ECO:0000259" key="2">
    <source>
        <dbReference type="Pfam" id="PF13439"/>
    </source>
</evidence>
<evidence type="ECO:0000259" key="1">
    <source>
        <dbReference type="Pfam" id="PF00534"/>
    </source>
</evidence>
<dbReference type="GO" id="GO:0016757">
    <property type="term" value="F:glycosyltransferase activity"/>
    <property type="evidence" value="ECO:0007669"/>
    <property type="project" value="UniProtKB-KW"/>
</dbReference>
<gene>
    <name evidence="3" type="primary">bshA_1</name>
    <name evidence="3" type="ORF">FLACOL7796_04072</name>
</gene>
<dbReference type="PANTHER" id="PTHR45947">
    <property type="entry name" value="SULFOQUINOVOSYL TRANSFERASE SQD2"/>
    <property type="match status" value="1"/>
</dbReference>
<protein>
    <submittedName>
        <fullName evidence="3">N-acetyl-alpha-D-glucosaminyl L-malate synthase</fullName>
        <ecNumber evidence="3">2.4.1.-</ecNumber>
    </submittedName>
</protein>
<dbReference type="Gene3D" id="3.40.50.2000">
    <property type="entry name" value="Glycogen Phosphorylase B"/>
    <property type="match status" value="2"/>
</dbReference>
<accession>A0ABM8KNH7</accession>
<dbReference type="SUPFAM" id="SSF53756">
    <property type="entry name" value="UDP-Glycosyltransferase/glycogen phosphorylase"/>
    <property type="match status" value="1"/>
</dbReference>
<dbReference type="CDD" id="cd03801">
    <property type="entry name" value="GT4_PimA-like"/>
    <property type="match status" value="1"/>
</dbReference>
<sequence length="381" mass="41911">MCAVTKKICFVTGNFLPQVGGLAKSAHRVVIFLSQAGYTIHVVVPVESSLQQNTITETIQNDVVVHWVPIKSTLLNSNGQELSRFLIHLNTQHQFDLFHAYFFSLAYPCLHAVEQSGSPLLASIRGSDAYIWSAPNMQRICKLVLKKITGLTTVNRHLSDILTQNGYQGKVTLIKNSIPVNNGKQWQISTCKKGLIGNSGSFRSAKRVSDLLHAFGNIKNNKEKKLLLIGDFPDQNDKTEYHSIIDQLEIKENVELTGFVTPARVLEILPDLNVFVMTSATEGFPNSLLEATSLGVPIVTTAFSGIEDYITNGIHALVVPVGDTKAIAQSIEAILKDDVLSEKLSAGALQLAAELSPETEKSAWLTIHDKIMNHKKLPVYE</sequence>
<dbReference type="InterPro" id="IPR028098">
    <property type="entry name" value="Glyco_trans_4-like_N"/>
</dbReference>
<feature type="domain" description="Glycosyltransferase subfamily 4-like N-terminal" evidence="2">
    <location>
        <begin position="19"/>
        <end position="180"/>
    </location>
</feature>
<dbReference type="RefSeq" id="WP_173967897.1">
    <property type="nucleotide sequence ID" value="NZ_CADCST010000125.1"/>
</dbReference>
<dbReference type="EC" id="2.4.1.-" evidence="3"/>
<name>A0ABM8KNH7_9FLAO</name>
<dbReference type="InterPro" id="IPR050194">
    <property type="entry name" value="Glycosyltransferase_grp1"/>
</dbReference>
<dbReference type="Pfam" id="PF00534">
    <property type="entry name" value="Glycos_transf_1"/>
    <property type="match status" value="1"/>
</dbReference>
<evidence type="ECO:0000313" key="4">
    <source>
        <dbReference type="Proteomes" id="UP000474567"/>
    </source>
</evidence>